<keyword evidence="3" id="KW-0645">Protease</keyword>
<keyword evidence="4" id="KW-1185">Reference proteome</keyword>
<keyword evidence="3" id="KW-0378">Hydrolase</keyword>
<dbReference type="Pfam" id="PF02517">
    <property type="entry name" value="Rce1-like"/>
    <property type="match status" value="1"/>
</dbReference>
<keyword evidence="1" id="KW-0472">Membrane</keyword>
<feature type="transmembrane region" description="Helical" evidence="1">
    <location>
        <begin position="101"/>
        <end position="124"/>
    </location>
</feature>
<feature type="transmembrane region" description="Helical" evidence="1">
    <location>
        <begin position="51"/>
        <end position="80"/>
    </location>
</feature>
<dbReference type="InterPro" id="IPR003675">
    <property type="entry name" value="Rce1/LyrA-like_dom"/>
</dbReference>
<feature type="transmembrane region" description="Helical" evidence="1">
    <location>
        <begin position="144"/>
        <end position="169"/>
    </location>
</feature>
<proteinExistence type="predicted"/>
<dbReference type="GO" id="GO:0008237">
    <property type="term" value="F:metallopeptidase activity"/>
    <property type="evidence" value="ECO:0007669"/>
    <property type="project" value="UniProtKB-KW"/>
</dbReference>
<name>A0ABT4GJY1_9BACL</name>
<evidence type="ECO:0000313" key="4">
    <source>
        <dbReference type="Proteomes" id="UP001527099"/>
    </source>
</evidence>
<dbReference type="Proteomes" id="UP001527099">
    <property type="component" value="Unassembled WGS sequence"/>
</dbReference>
<feature type="transmembrane region" description="Helical" evidence="1">
    <location>
        <begin position="240"/>
        <end position="259"/>
    </location>
</feature>
<dbReference type="RefSeq" id="WP_268617450.1">
    <property type="nucleotide sequence ID" value="NZ_JAMDMX010000092.1"/>
</dbReference>
<feature type="transmembrane region" description="Helical" evidence="1">
    <location>
        <begin position="214"/>
        <end position="233"/>
    </location>
</feature>
<keyword evidence="1" id="KW-0812">Transmembrane</keyword>
<keyword evidence="1" id="KW-1133">Transmembrane helix</keyword>
<feature type="transmembrane region" description="Helical" evidence="1">
    <location>
        <begin position="181"/>
        <end position="202"/>
    </location>
</feature>
<feature type="domain" description="CAAX prenyl protease 2/Lysostaphin resistance protein A-like" evidence="2">
    <location>
        <begin position="138"/>
        <end position="250"/>
    </location>
</feature>
<comment type="caution">
    <text evidence="3">The sequence shown here is derived from an EMBL/GenBank/DDBJ whole genome shotgun (WGS) entry which is preliminary data.</text>
</comment>
<evidence type="ECO:0000313" key="3">
    <source>
        <dbReference type="EMBL" id="MCY9696348.1"/>
    </source>
</evidence>
<gene>
    <name evidence="3" type="ORF">M5X19_26105</name>
</gene>
<organism evidence="3 4">
    <name type="scientific">Paenibacillus alginolyticus</name>
    <dbReference type="NCBI Taxonomy" id="59839"/>
    <lineage>
        <taxon>Bacteria</taxon>
        <taxon>Bacillati</taxon>
        <taxon>Bacillota</taxon>
        <taxon>Bacilli</taxon>
        <taxon>Bacillales</taxon>
        <taxon>Paenibacillaceae</taxon>
        <taxon>Paenibacillus</taxon>
    </lineage>
</organism>
<dbReference type="EMBL" id="JAMDMX010000092">
    <property type="protein sequence ID" value="MCY9696348.1"/>
    <property type="molecule type" value="Genomic_DNA"/>
</dbReference>
<sequence>MPIPIHKNRRLILSLTLLGAFGGITVFPYQMSMMSGGLSQTMDQAGLPFGVIIALIVLQVTVMTLIASWVGLSLAAKVGLDLPIWRSWLNEGRFIGFSKKWLVISFLGSFVGTLLVLVLDIYLFQPFLPAIPVTPSVSLWKGALTLFYGGIVEEVLVRLCLMTLLVWVFSRFLRSRTYIPAYLYGIAIIVAALLFGLGHLPATQTLFGELTPALIVRALVSNGLLGIFFGYLYWKKGLEYAILSHMVGDFFLHVVWPSIFS</sequence>
<reference evidence="3 4" key="1">
    <citation type="submission" date="2022-05" db="EMBL/GenBank/DDBJ databases">
        <title>Genome Sequencing of Bee-Associated Microbes.</title>
        <authorList>
            <person name="Dunlap C."/>
        </authorList>
    </citation>
    <scope>NUCLEOTIDE SEQUENCE [LARGE SCALE GENOMIC DNA]</scope>
    <source>
        <strain evidence="3 4">NRRL B-14421</strain>
    </source>
</reference>
<feature type="transmembrane region" description="Helical" evidence="1">
    <location>
        <begin position="12"/>
        <end position="31"/>
    </location>
</feature>
<accession>A0ABT4GJY1</accession>
<evidence type="ECO:0000256" key="1">
    <source>
        <dbReference type="SAM" id="Phobius"/>
    </source>
</evidence>
<keyword evidence="3" id="KW-0482">Metalloprotease</keyword>
<evidence type="ECO:0000259" key="2">
    <source>
        <dbReference type="Pfam" id="PF02517"/>
    </source>
</evidence>
<protein>
    <submittedName>
        <fullName evidence="3">CPBP family intramembrane metalloprotease</fullName>
    </submittedName>
</protein>